<dbReference type="GO" id="GO:0080019">
    <property type="term" value="F:alcohol-forming very long-chain fatty acyl-CoA reductase activity"/>
    <property type="evidence" value="ECO:0007669"/>
    <property type="project" value="InterPro"/>
</dbReference>
<dbReference type="STRING" id="151549.A0A4C1X8R8"/>
<feature type="domain" description="Thioester reductase (TE)" evidence="2">
    <location>
        <begin position="19"/>
        <end position="109"/>
    </location>
</feature>
<dbReference type="SUPFAM" id="SSF51735">
    <property type="entry name" value="NAD(P)-binding Rossmann-fold domains"/>
    <property type="match status" value="1"/>
</dbReference>
<comment type="similarity">
    <text evidence="1">Belongs to the fatty acyl-CoA reductase family.</text>
</comment>
<keyword evidence="1" id="KW-0560">Oxidoreductase</keyword>
<organism evidence="3 4">
    <name type="scientific">Eumeta variegata</name>
    <name type="common">Bagworm moth</name>
    <name type="synonym">Eumeta japonica</name>
    <dbReference type="NCBI Taxonomy" id="151549"/>
    <lineage>
        <taxon>Eukaryota</taxon>
        <taxon>Metazoa</taxon>
        <taxon>Ecdysozoa</taxon>
        <taxon>Arthropoda</taxon>
        <taxon>Hexapoda</taxon>
        <taxon>Insecta</taxon>
        <taxon>Pterygota</taxon>
        <taxon>Neoptera</taxon>
        <taxon>Endopterygota</taxon>
        <taxon>Lepidoptera</taxon>
        <taxon>Glossata</taxon>
        <taxon>Ditrysia</taxon>
        <taxon>Tineoidea</taxon>
        <taxon>Psychidae</taxon>
        <taxon>Oiketicinae</taxon>
        <taxon>Eumeta</taxon>
    </lineage>
</organism>
<dbReference type="GO" id="GO:0035336">
    <property type="term" value="P:long-chain fatty-acyl-CoA metabolic process"/>
    <property type="evidence" value="ECO:0007669"/>
    <property type="project" value="TreeGrafter"/>
</dbReference>
<evidence type="ECO:0000256" key="1">
    <source>
        <dbReference type="RuleBase" id="RU363097"/>
    </source>
</evidence>
<evidence type="ECO:0000313" key="3">
    <source>
        <dbReference type="EMBL" id="GBP58749.1"/>
    </source>
</evidence>
<dbReference type="InterPro" id="IPR026055">
    <property type="entry name" value="FAR"/>
</dbReference>
<dbReference type="GO" id="GO:0102965">
    <property type="term" value="F:alcohol-forming long-chain fatty acyl-CoA reductase activity"/>
    <property type="evidence" value="ECO:0007669"/>
    <property type="project" value="UniProtKB-EC"/>
</dbReference>
<keyword evidence="4" id="KW-1185">Reference proteome</keyword>
<dbReference type="GO" id="GO:0005777">
    <property type="term" value="C:peroxisome"/>
    <property type="evidence" value="ECO:0007669"/>
    <property type="project" value="TreeGrafter"/>
</dbReference>
<dbReference type="Gene3D" id="3.40.50.720">
    <property type="entry name" value="NAD(P)-binding Rossmann-like Domain"/>
    <property type="match status" value="1"/>
</dbReference>
<dbReference type="InterPro" id="IPR013120">
    <property type="entry name" value="FAR_NAD-bd"/>
</dbReference>
<dbReference type="EC" id="1.2.1.84" evidence="1"/>
<name>A0A4C1X8R8_EUMVA</name>
<evidence type="ECO:0000259" key="2">
    <source>
        <dbReference type="Pfam" id="PF07993"/>
    </source>
</evidence>
<sequence length="214" mass="24413">MRPGRSGIVSQRRLTLCTQDEVQVIFHGAATVRFHETLKLAVETNTRGTKEMFLLAKSCTKLTAFVYISTAYRSQIGEVFYDAPLPADKIIDLVDILDDRLLEKLKKEYGTEDLLLPHAGRLLVGIRPRRSCGCGSFYENPVRHLVLRFCFTKWEEAFRDFSGRSAARRPLVRLRDVPEEFMWVLISEVKHPAGYAPDEFLYGLDTEVASDNVI</sequence>
<reference evidence="3 4" key="1">
    <citation type="journal article" date="2019" name="Commun. Biol.">
        <title>The bagworm genome reveals a unique fibroin gene that provides high tensile strength.</title>
        <authorList>
            <person name="Kono N."/>
            <person name="Nakamura H."/>
            <person name="Ohtoshi R."/>
            <person name="Tomita M."/>
            <person name="Numata K."/>
            <person name="Arakawa K."/>
        </authorList>
    </citation>
    <scope>NUCLEOTIDE SEQUENCE [LARGE SCALE GENOMIC DNA]</scope>
</reference>
<dbReference type="AlphaFoldDB" id="A0A4C1X8R8"/>
<dbReference type="EMBL" id="BGZK01000743">
    <property type="protein sequence ID" value="GBP58749.1"/>
    <property type="molecule type" value="Genomic_DNA"/>
</dbReference>
<dbReference type="PANTHER" id="PTHR11011:SF60">
    <property type="entry name" value="FATTY ACYL-COA REDUCTASE-RELATED"/>
    <property type="match status" value="1"/>
</dbReference>
<comment type="function">
    <text evidence="1">Catalyzes the reduction of fatty acyl-CoA to fatty alcohols.</text>
</comment>
<dbReference type="OrthoDB" id="429813at2759"/>
<keyword evidence="1" id="KW-0444">Lipid biosynthesis</keyword>
<dbReference type="PANTHER" id="PTHR11011">
    <property type="entry name" value="MALE STERILITY PROTEIN 2-RELATED"/>
    <property type="match status" value="1"/>
</dbReference>
<dbReference type="InterPro" id="IPR036291">
    <property type="entry name" value="NAD(P)-bd_dom_sf"/>
</dbReference>
<evidence type="ECO:0000313" key="4">
    <source>
        <dbReference type="Proteomes" id="UP000299102"/>
    </source>
</evidence>
<gene>
    <name evidence="3" type="primary">FAR2</name>
    <name evidence="3" type="ORF">EVAR_35528_1</name>
</gene>
<keyword evidence="1" id="KW-0443">Lipid metabolism</keyword>
<accession>A0A4C1X8R8</accession>
<dbReference type="Proteomes" id="UP000299102">
    <property type="component" value="Unassembled WGS sequence"/>
</dbReference>
<comment type="caution">
    <text evidence="3">The sequence shown here is derived from an EMBL/GenBank/DDBJ whole genome shotgun (WGS) entry which is preliminary data.</text>
</comment>
<comment type="catalytic activity">
    <reaction evidence="1">
        <text>a long-chain fatty acyl-CoA + 2 NADPH + 2 H(+) = a long-chain primary fatty alcohol + 2 NADP(+) + CoA</text>
        <dbReference type="Rhea" id="RHEA:52716"/>
        <dbReference type="ChEBI" id="CHEBI:15378"/>
        <dbReference type="ChEBI" id="CHEBI:57287"/>
        <dbReference type="ChEBI" id="CHEBI:57783"/>
        <dbReference type="ChEBI" id="CHEBI:58349"/>
        <dbReference type="ChEBI" id="CHEBI:77396"/>
        <dbReference type="ChEBI" id="CHEBI:83139"/>
        <dbReference type="EC" id="1.2.1.84"/>
    </reaction>
</comment>
<dbReference type="Pfam" id="PF07993">
    <property type="entry name" value="NAD_binding_4"/>
    <property type="match status" value="1"/>
</dbReference>
<protein>
    <recommendedName>
        <fullName evidence="1">Fatty acyl-CoA reductase</fullName>
        <ecNumber evidence="1">1.2.1.84</ecNumber>
    </recommendedName>
</protein>
<proteinExistence type="inferred from homology"/>
<keyword evidence="1" id="KW-0521">NADP</keyword>